<dbReference type="RefSeq" id="WP_425345813.1">
    <property type="nucleotide sequence ID" value="NZ_JBGUBD010000006.1"/>
</dbReference>
<keyword evidence="5 11" id="KW-0479">Metal-binding</keyword>
<comment type="cofactor">
    <cofactor evidence="11">
        <name>Zn(2+)</name>
        <dbReference type="ChEBI" id="CHEBI:29105"/>
    </cofactor>
    <text evidence="11">Binds 1 zinc ion per subunit.</text>
</comment>
<gene>
    <name evidence="11" type="primary">htpX</name>
    <name evidence="13" type="ORF">ACERK3_11385</name>
</gene>
<dbReference type="EMBL" id="JBGUBD010000006">
    <property type="protein sequence ID" value="MFA9478894.1"/>
    <property type="molecule type" value="Genomic_DNA"/>
</dbReference>
<feature type="active site" evidence="11">
    <location>
        <position position="168"/>
    </location>
</feature>
<evidence type="ECO:0000256" key="10">
    <source>
        <dbReference type="ARBA" id="ARBA00023136"/>
    </source>
</evidence>
<dbReference type="Gene3D" id="3.30.2010.10">
    <property type="entry name" value="Metalloproteases ('zincins'), catalytic domain"/>
    <property type="match status" value="1"/>
</dbReference>
<feature type="domain" description="Peptidase M48" evidence="12">
    <location>
        <begin position="103"/>
        <end position="344"/>
    </location>
</feature>
<evidence type="ECO:0000313" key="14">
    <source>
        <dbReference type="Proteomes" id="UP001575105"/>
    </source>
</evidence>
<evidence type="ECO:0000256" key="11">
    <source>
        <dbReference type="HAMAP-Rule" id="MF_00188"/>
    </source>
</evidence>
<sequence>MSKGQATIHAYPPGTTFHDLIRRNKRNSVFLVLLMMVLAAALFMAVAAALMAFTAEAIGWEGLALAGGLAVVVVTVASLWSYYRGGRAMLRASGASKVERDQDLELFNVVEELTLAAGLPMPEVYLIPSKALNAFATGRDPEHAAVAITTGLRAKLTRDEMQAVMAHELAHVRHYDIRLTMMVATLAGLIVMTAATLQRSVFYGSMGRRRHGRMGRHRGGIQLGGGGGGRSGKGGGGLVIVLAVVAVVLMIIAPILARMIQMAVSRQREYLADAGAVELTRHPQALASALSKLVADHTPLKQANDATAHAYIVNPILNARHKENWASMMSTHPPVKDRIDRILALAQ</sequence>
<keyword evidence="6 11" id="KW-0378">Hydrolase</keyword>
<dbReference type="InterPro" id="IPR001915">
    <property type="entry name" value="Peptidase_M48"/>
</dbReference>
<dbReference type="PANTHER" id="PTHR43221">
    <property type="entry name" value="PROTEASE HTPX"/>
    <property type="match status" value="1"/>
</dbReference>
<keyword evidence="8 11" id="KW-1133">Transmembrane helix</keyword>
<name>A0ABV4U5L7_9BACT</name>
<keyword evidence="3 11" id="KW-0645">Protease</keyword>
<keyword evidence="7 11" id="KW-0862">Zinc</keyword>
<feature type="transmembrane region" description="Helical" evidence="11">
    <location>
        <begin position="63"/>
        <end position="83"/>
    </location>
</feature>
<dbReference type="EC" id="3.4.24.-" evidence="11"/>
<keyword evidence="14" id="KW-1185">Reference proteome</keyword>
<evidence type="ECO:0000313" key="13">
    <source>
        <dbReference type="EMBL" id="MFA9478894.1"/>
    </source>
</evidence>
<evidence type="ECO:0000256" key="3">
    <source>
        <dbReference type="ARBA" id="ARBA00022670"/>
    </source>
</evidence>
<dbReference type="Proteomes" id="UP001575105">
    <property type="component" value="Unassembled WGS sequence"/>
</dbReference>
<dbReference type="CDD" id="cd07340">
    <property type="entry name" value="M48B_Htpx_like"/>
    <property type="match status" value="1"/>
</dbReference>
<evidence type="ECO:0000256" key="1">
    <source>
        <dbReference type="ARBA" id="ARBA00009779"/>
    </source>
</evidence>
<feature type="transmembrane region" description="Helical" evidence="11">
    <location>
        <begin position="237"/>
        <end position="257"/>
    </location>
</feature>
<dbReference type="PANTHER" id="PTHR43221:SF2">
    <property type="entry name" value="PROTEASE HTPX HOMOLOG"/>
    <property type="match status" value="1"/>
</dbReference>
<keyword evidence="4 11" id="KW-0812">Transmembrane</keyword>
<protein>
    <recommendedName>
        <fullName evidence="11">Protease HtpX homolog</fullName>
        <ecNumber evidence="11">3.4.24.-</ecNumber>
    </recommendedName>
</protein>
<feature type="transmembrane region" description="Helical" evidence="11">
    <location>
        <begin position="29"/>
        <end position="51"/>
    </location>
</feature>
<feature type="transmembrane region" description="Helical" evidence="11">
    <location>
        <begin position="179"/>
        <end position="197"/>
    </location>
</feature>
<evidence type="ECO:0000259" key="12">
    <source>
        <dbReference type="Pfam" id="PF01435"/>
    </source>
</evidence>
<dbReference type="InterPro" id="IPR050083">
    <property type="entry name" value="HtpX_protease"/>
</dbReference>
<evidence type="ECO:0000256" key="9">
    <source>
        <dbReference type="ARBA" id="ARBA00023049"/>
    </source>
</evidence>
<evidence type="ECO:0000256" key="4">
    <source>
        <dbReference type="ARBA" id="ARBA00022692"/>
    </source>
</evidence>
<feature type="binding site" evidence="11">
    <location>
        <position position="269"/>
    </location>
    <ligand>
        <name>Zn(2+)</name>
        <dbReference type="ChEBI" id="CHEBI:29105"/>
        <note>catalytic</note>
    </ligand>
</feature>
<evidence type="ECO:0000256" key="2">
    <source>
        <dbReference type="ARBA" id="ARBA00022475"/>
    </source>
</evidence>
<keyword evidence="10 11" id="KW-0472">Membrane</keyword>
<evidence type="ECO:0000256" key="6">
    <source>
        <dbReference type="ARBA" id="ARBA00022801"/>
    </source>
</evidence>
<proteinExistence type="inferred from homology"/>
<accession>A0ABV4U5L7</accession>
<organism evidence="13 14">
    <name type="scientific">Natronomicrosphaera hydrolytica</name>
    <dbReference type="NCBI Taxonomy" id="3242702"/>
    <lineage>
        <taxon>Bacteria</taxon>
        <taxon>Pseudomonadati</taxon>
        <taxon>Planctomycetota</taxon>
        <taxon>Phycisphaerae</taxon>
        <taxon>Phycisphaerales</taxon>
        <taxon>Phycisphaeraceae</taxon>
        <taxon>Natronomicrosphaera</taxon>
    </lineage>
</organism>
<keyword evidence="2 11" id="KW-1003">Cell membrane</keyword>
<feature type="binding site" evidence="11">
    <location>
        <position position="167"/>
    </location>
    <ligand>
        <name>Zn(2+)</name>
        <dbReference type="ChEBI" id="CHEBI:29105"/>
        <note>catalytic</note>
    </ligand>
</feature>
<evidence type="ECO:0000256" key="8">
    <source>
        <dbReference type="ARBA" id="ARBA00022989"/>
    </source>
</evidence>
<comment type="similarity">
    <text evidence="1 11">Belongs to the peptidase M48B family.</text>
</comment>
<evidence type="ECO:0000256" key="7">
    <source>
        <dbReference type="ARBA" id="ARBA00022833"/>
    </source>
</evidence>
<dbReference type="InterPro" id="IPR022919">
    <property type="entry name" value="Pept_M48_protease_HtpX"/>
</dbReference>
<keyword evidence="9 11" id="KW-0482">Metalloprotease</keyword>
<comment type="caution">
    <text evidence="13">The sequence shown here is derived from an EMBL/GenBank/DDBJ whole genome shotgun (WGS) entry which is preliminary data.</text>
</comment>
<evidence type="ECO:0000256" key="5">
    <source>
        <dbReference type="ARBA" id="ARBA00022723"/>
    </source>
</evidence>
<dbReference type="HAMAP" id="MF_00188">
    <property type="entry name" value="Pept_M48_protease_HtpX"/>
    <property type="match status" value="1"/>
</dbReference>
<dbReference type="Pfam" id="PF01435">
    <property type="entry name" value="Peptidase_M48"/>
    <property type="match status" value="1"/>
</dbReference>
<reference evidence="13 14" key="1">
    <citation type="submission" date="2024-08" db="EMBL/GenBank/DDBJ databases">
        <title>Whole-genome sequencing of halo(alkali)philic microorganisms from hypersaline lakes.</title>
        <authorList>
            <person name="Sorokin D.Y."/>
            <person name="Merkel A.Y."/>
            <person name="Messina E."/>
            <person name="Yakimov M."/>
        </authorList>
    </citation>
    <scope>NUCLEOTIDE SEQUENCE [LARGE SCALE GENOMIC DNA]</scope>
    <source>
        <strain evidence="13 14">AB-hyl4</strain>
    </source>
</reference>
<feature type="binding site" evidence="11">
    <location>
        <position position="171"/>
    </location>
    <ligand>
        <name>Zn(2+)</name>
        <dbReference type="ChEBI" id="CHEBI:29105"/>
        <note>catalytic</note>
    </ligand>
</feature>
<comment type="subcellular location">
    <subcellularLocation>
        <location evidence="11">Cell membrane</location>
        <topology evidence="11">Multi-pass membrane protein</topology>
    </subcellularLocation>
</comment>